<dbReference type="Pfam" id="PF05035">
    <property type="entry name" value="DGOK"/>
    <property type="match status" value="1"/>
</dbReference>
<dbReference type="InterPro" id="IPR007729">
    <property type="entry name" value="DGOK"/>
</dbReference>
<sequence>MTILKELHWIAIDWGSSNLRVWALDNNNAILDSISSNDGMLGLVTSEFEPLLFERISKWGVRDVKIPILCCGMVGAKQGWVEAPYASVPYNLTQEVDSVKVSFSDDRLNVRILGGLRQDNPADVMRGEETQIRGFLSISSNFDGIICLPGTHTKWVHVSAGEVISFRTFMSGELFDLLSKYSVLKHSVKSDGWNDKEFKSAVSESISNPQKIFSDFFKLRADHLLKQVGQSILRSKLSGYIIGAELAGAKPYWLGQNVVILGNNNLSKIYKTALEAQGIFAQEVDATECTLNGLARAFSLITGRH</sequence>
<name>Q6BA74_9PROT</name>
<dbReference type="EMBL" id="AY671989">
    <property type="protein sequence ID" value="AAT90297.1"/>
    <property type="molecule type" value="Genomic_DNA"/>
</dbReference>
<proteinExistence type="predicted"/>
<keyword evidence="1" id="KW-0418">Kinase</keyword>
<organism evidence="1">
    <name type="scientific">uncultured proteobacterium eBACred25D05</name>
    <dbReference type="NCBI Taxonomy" id="287841"/>
    <lineage>
        <taxon>Bacteria</taxon>
        <taxon>Pseudomonadati</taxon>
        <taxon>Pseudomonadota</taxon>
        <taxon>environmental samples</taxon>
    </lineage>
</organism>
<dbReference type="Gene3D" id="3.30.420.300">
    <property type="entry name" value="2-keto-3-deoxy-galactonokinase, substrate binding domain"/>
    <property type="match status" value="1"/>
</dbReference>
<dbReference type="Gene3D" id="3.30.420.310">
    <property type="entry name" value="2-keto-3-deoxy-galactonokinase, C-terminal domain"/>
    <property type="match status" value="1"/>
</dbReference>
<evidence type="ECO:0000313" key="1">
    <source>
        <dbReference type="EMBL" id="AAT90297.1"/>
    </source>
</evidence>
<keyword evidence="1" id="KW-0808">Transferase</keyword>
<protein>
    <submittedName>
        <fullName evidence="1">Putative 2-keto-3-deoxy-galactonokinase</fullName>
    </submittedName>
</protein>
<dbReference type="AlphaFoldDB" id="Q6BA74"/>
<dbReference type="InterPro" id="IPR042257">
    <property type="entry name" value="DGOK_C"/>
</dbReference>
<dbReference type="GO" id="GO:0034194">
    <property type="term" value="P:D-galactonate catabolic process"/>
    <property type="evidence" value="ECO:0007669"/>
    <property type="project" value="InterPro"/>
</dbReference>
<dbReference type="InterPro" id="IPR042258">
    <property type="entry name" value="DGOK_N"/>
</dbReference>
<reference evidence="1" key="1">
    <citation type="journal article" date="2005" name="Appl. Environ. Microbiol.">
        <title>Roseobacter-like bacteria in red and mediterranean sea aerobic anoxygenic photosynthetic populations.</title>
        <authorList>
            <person name="Oz A."/>
            <person name="Sabehi G."/>
            <person name="Koblizek M."/>
            <person name="Massana R."/>
            <person name="Beja O."/>
        </authorList>
    </citation>
    <scope>NUCLEOTIDE SEQUENCE</scope>
</reference>
<accession>Q6BA74</accession>
<dbReference type="GO" id="GO:0008671">
    <property type="term" value="F:2-dehydro-3-deoxygalactonokinase activity"/>
    <property type="evidence" value="ECO:0007669"/>
    <property type="project" value="InterPro"/>
</dbReference>